<evidence type="ECO:0000313" key="3">
    <source>
        <dbReference type="Proteomes" id="UP000067689"/>
    </source>
</evidence>
<protein>
    <recommendedName>
        <fullName evidence="1">Polynucleotide kinase PNKP phosphatase domain-containing protein</fullName>
    </recommendedName>
</protein>
<dbReference type="STRING" id="2041.AERYTH_15515"/>
<organism evidence="2 3">
    <name type="scientific">Aeromicrobium erythreum</name>
    <dbReference type="NCBI Taxonomy" id="2041"/>
    <lineage>
        <taxon>Bacteria</taxon>
        <taxon>Bacillati</taxon>
        <taxon>Actinomycetota</taxon>
        <taxon>Actinomycetes</taxon>
        <taxon>Propionibacteriales</taxon>
        <taxon>Nocardioidaceae</taxon>
        <taxon>Aeromicrobium</taxon>
    </lineage>
</organism>
<dbReference type="InterPro" id="IPR056782">
    <property type="entry name" value="HAD_PNKP"/>
</dbReference>
<dbReference type="Proteomes" id="UP000067689">
    <property type="component" value="Chromosome"/>
</dbReference>
<name>A0A0U4CKY0_9ACTN</name>
<dbReference type="PATRIC" id="fig|2041.4.peg.3240"/>
<gene>
    <name evidence="2" type="ORF">AERYTH_15515</name>
</gene>
<dbReference type="Pfam" id="PF25109">
    <property type="entry name" value="HAD_PNKP"/>
    <property type="match status" value="1"/>
</dbReference>
<reference evidence="2 3" key="1">
    <citation type="journal article" date="1991" name="Int. J. Syst. Bacteriol.">
        <title>Description of the erythromycin-producing bacterium Arthrobacter sp. strain NRRL B-3381 as Aeromicrobium erythreum gen. nov., sp. nov.</title>
        <authorList>
            <person name="Miller E.S."/>
            <person name="Woese C.R."/>
            <person name="Brenner S."/>
        </authorList>
    </citation>
    <scope>NUCLEOTIDE SEQUENCE [LARGE SCALE GENOMIC DNA]</scope>
    <source>
        <strain evidence="2 3">AR18</strain>
    </source>
</reference>
<dbReference type="InterPro" id="IPR023214">
    <property type="entry name" value="HAD_sf"/>
</dbReference>
<evidence type="ECO:0000259" key="1">
    <source>
        <dbReference type="Pfam" id="PF25109"/>
    </source>
</evidence>
<dbReference type="SUPFAM" id="SSF56784">
    <property type="entry name" value="HAD-like"/>
    <property type="match status" value="1"/>
</dbReference>
<proteinExistence type="predicted"/>
<dbReference type="AlphaFoldDB" id="A0A0U4CKY0"/>
<dbReference type="RefSeq" id="WP_067860537.1">
    <property type="nucleotide sequence ID" value="NZ_CP011502.1"/>
</dbReference>
<evidence type="ECO:0000313" key="2">
    <source>
        <dbReference type="EMBL" id="ALX06005.1"/>
    </source>
</evidence>
<dbReference type="EMBL" id="CP011502">
    <property type="protein sequence ID" value="ALX06005.1"/>
    <property type="molecule type" value="Genomic_DNA"/>
</dbReference>
<sequence length="150" mass="17062">MREAEIFDVDGTLCDVSGVRHHVRGERRNFEAFHEAALGCPPHAWVVDGARAAAREGRAVVVVTARREHWRAGTSFWLALHDVPSDHLYLRGEHDGRPDVEVKRDVLAQVRQRYRVVRAWDDNPNVISLWESEGIDVVVVPGWDDEPSRP</sequence>
<keyword evidence="3" id="KW-1185">Reference proteome</keyword>
<feature type="domain" description="Polynucleotide kinase PNKP phosphatase" evidence="1">
    <location>
        <begin position="3"/>
        <end position="140"/>
    </location>
</feature>
<dbReference type="Gene3D" id="3.40.50.1000">
    <property type="entry name" value="HAD superfamily/HAD-like"/>
    <property type="match status" value="1"/>
</dbReference>
<dbReference type="InterPro" id="IPR036412">
    <property type="entry name" value="HAD-like_sf"/>
</dbReference>
<accession>A0A0U4CKY0</accession>
<dbReference type="KEGG" id="aer:AERYTH_15515"/>
<dbReference type="OrthoDB" id="7592866at2"/>